<protein>
    <submittedName>
        <fullName evidence="1">Long-chain base-1-phosphate phosphatase</fullName>
    </submittedName>
</protein>
<proteinExistence type="predicted"/>
<comment type="caution">
    <text evidence="1">The sequence shown here is derived from an EMBL/GenBank/DDBJ whole genome shotgun (WGS) entry which is preliminary data.</text>
</comment>
<sequence length="435" mass="47391">MAPLFQLDEDDDPTHEAAVFVKVPEHVYTAVYSPLRQKVRQAVAREVEREMAALVEIQRRYRNDALDTLFILTGMLGNHAFFMLALPFLHVFGGGQFARGLTFVVLWSIYFSGWVKDYVSAPRPASPPIAQITRSPAHTFEYGFPSSHTTYVVATILYISHFMIHVWGSPLGSIATFWAVGAFIVVGRIYCGLHSFVDVVGGIGIGVVEALVFVAFYPRIDALLLSTPGPLYMAAVLYLALKNIPRSLDLCPCCVDSFCATSVTLGLAVGTWVHARTPFLWRNGVVDSIAWDGSLTPAQNALRCAIVLVLVVAWKLTSKAPMVALVQGLSLCPAPCCDGVDGSKLGIGAESKPECMDTLLDSISVKPRLSEENTMYIKKNHPVPSPSSIAAGHYGTYKLMITPENFARVPIYAGLGIVIYVAAPMLFYLLGLMPA</sequence>
<name>A0ACC1ILC0_9FUNG</name>
<dbReference type="EMBL" id="JANBPG010000518">
    <property type="protein sequence ID" value="KAJ1895831.1"/>
    <property type="molecule type" value="Genomic_DNA"/>
</dbReference>
<accession>A0ACC1ILC0</accession>
<gene>
    <name evidence="1" type="primary">LCB3_2</name>
    <name evidence="1" type="ORF">LPJ66_004348</name>
</gene>
<dbReference type="Proteomes" id="UP001150581">
    <property type="component" value="Unassembled WGS sequence"/>
</dbReference>
<evidence type="ECO:0000313" key="2">
    <source>
        <dbReference type="Proteomes" id="UP001150581"/>
    </source>
</evidence>
<reference evidence="1" key="1">
    <citation type="submission" date="2022-07" db="EMBL/GenBank/DDBJ databases">
        <title>Phylogenomic reconstructions and comparative analyses of Kickxellomycotina fungi.</title>
        <authorList>
            <person name="Reynolds N.K."/>
            <person name="Stajich J.E."/>
            <person name="Barry K."/>
            <person name="Grigoriev I.V."/>
            <person name="Crous P."/>
            <person name="Smith M.E."/>
        </authorList>
    </citation>
    <scope>NUCLEOTIDE SEQUENCE</scope>
    <source>
        <strain evidence="1">Benny 63K</strain>
    </source>
</reference>
<keyword evidence="2" id="KW-1185">Reference proteome</keyword>
<evidence type="ECO:0000313" key="1">
    <source>
        <dbReference type="EMBL" id="KAJ1895831.1"/>
    </source>
</evidence>
<organism evidence="1 2">
    <name type="scientific">Kickxella alabastrina</name>
    <dbReference type="NCBI Taxonomy" id="61397"/>
    <lineage>
        <taxon>Eukaryota</taxon>
        <taxon>Fungi</taxon>
        <taxon>Fungi incertae sedis</taxon>
        <taxon>Zoopagomycota</taxon>
        <taxon>Kickxellomycotina</taxon>
        <taxon>Kickxellomycetes</taxon>
        <taxon>Kickxellales</taxon>
        <taxon>Kickxellaceae</taxon>
        <taxon>Kickxella</taxon>
    </lineage>
</organism>